<comment type="caution">
    <text evidence="2">The sequence shown here is derived from an EMBL/GenBank/DDBJ whole genome shotgun (WGS) entry which is preliminary data.</text>
</comment>
<evidence type="ECO:0000313" key="2">
    <source>
        <dbReference type="EMBL" id="PON79190.1"/>
    </source>
</evidence>
<feature type="region of interest" description="Disordered" evidence="1">
    <location>
        <begin position="1"/>
        <end position="36"/>
    </location>
</feature>
<sequence>QQDAGSNHEPLDSRWGTPKPLGGIATTPLPPSRASAPLQVHDYALDTF</sequence>
<proteinExistence type="predicted"/>
<feature type="non-terminal residue" evidence="2">
    <location>
        <position position="1"/>
    </location>
</feature>
<gene>
    <name evidence="2" type="ORF">PanWU01x14_013060</name>
</gene>
<evidence type="ECO:0000313" key="3">
    <source>
        <dbReference type="Proteomes" id="UP000237105"/>
    </source>
</evidence>
<reference evidence="3" key="1">
    <citation type="submission" date="2016-06" db="EMBL/GenBank/DDBJ databases">
        <title>Parallel loss of symbiosis genes in relatives of nitrogen-fixing non-legume Parasponia.</title>
        <authorList>
            <person name="Van Velzen R."/>
            <person name="Holmer R."/>
            <person name="Bu F."/>
            <person name="Rutten L."/>
            <person name="Van Zeijl A."/>
            <person name="Liu W."/>
            <person name="Santuari L."/>
            <person name="Cao Q."/>
            <person name="Sharma T."/>
            <person name="Shen D."/>
            <person name="Roswanjaya Y."/>
            <person name="Wardhani T."/>
            <person name="Kalhor M.S."/>
            <person name="Jansen J."/>
            <person name="Van den Hoogen J."/>
            <person name="Gungor B."/>
            <person name="Hartog M."/>
            <person name="Hontelez J."/>
            <person name="Verver J."/>
            <person name="Yang W.-C."/>
            <person name="Schijlen E."/>
            <person name="Repin R."/>
            <person name="Schilthuizen M."/>
            <person name="Schranz E."/>
            <person name="Heidstra R."/>
            <person name="Miyata K."/>
            <person name="Fedorova E."/>
            <person name="Kohlen W."/>
            <person name="Bisseling T."/>
            <person name="Smit S."/>
            <person name="Geurts R."/>
        </authorList>
    </citation>
    <scope>NUCLEOTIDE SEQUENCE [LARGE SCALE GENOMIC DNA]</scope>
    <source>
        <strain evidence="3">cv. WU1-14</strain>
    </source>
</reference>
<protein>
    <submittedName>
        <fullName evidence="2">Uncharacterized protein</fullName>
    </submittedName>
</protein>
<dbReference type="EMBL" id="JXTB01000005">
    <property type="protein sequence ID" value="PON79190.1"/>
    <property type="molecule type" value="Genomic_DNA"/>
</dbReference>
<dbReference type="AlphaFoldDB" id="A0A2P5E0V8"/>
<organism evidence="2 3">
    <name type="scientific">Parasponia andersonii</name>
    <name type="common">Sponia andersonii</name>
    <dbReference type="NCBI Taxonomy" id="3476"/>
    <lineage>
        <taxon>Eukaryota</taxon>
        <taxon>Viridiplantae</taxon>
        <taxon>Streptophyta</taxon>
        <taxon>Embryophyta</taxon>
        <taxon>Tracheophyta</taxon>
        <taxon>Spermatophyta</taxon>
        <taxon>Magnoliopsida</taxon>
        <taxon>eudicotyledons</taxon>
        <taxon>Gunneridae</taxon>
        <taxon>Pentapetalae</taxon>
        <taxon>rosids</taxon>
        <taxon>fabids</taxon>
        <taxon>Rosales</taxon>
        <taxon>Cannabaceae</taxon>
        <taxon>Parasponia</taxon>
    </lineage>
</organism>
<accession>A0A2P5E0V8</accession>
<dbReference type="Proteomes" id="UP000237105">
    <property type="component" value="Unassembled WGS sequence"/>
</dbReference>
<name>A0A2P5E0V8_PARAD</name>
<keyword evidence="3" id="KW-1185">Reference proteome</keyword>
<evidence type="ECO:0000256" key="1">
    <source>
        <dbReference type="SAM" id="MobiDB-lite"/>
    </source>
</evidence>